<evidence type="ECO:0000313" key="4">
    <source>
        <dbReference type="Proteomes" id="UP001370490"/>
    </source>
</evidence>
<evidence type="ECO:0000313" key="3">
    <source>
        <dbReference type="EMBL" id="KAK6926282.1"/>
    </source>
</evidence>
<dbReference type="EMBL" id="JBAMMX010000015">
    <property type="protein sequence ID" value="KAK6926282.1"/>
    <property type="molecule type" value="Genomic_DNA"/>
</dbReference>
<keyword evidence="4" id="KW-1185">Reference proteome</keyword>
<dbReference type="Pfam" id="PF11955">
    <property type="entry name" value="PORR"/>
    <property type="match status" value="1"/>
</dbReference>
<dbReference type="InterPro" id="IPR021099">
    <property type="entry name" value="PORR_domain"/>
</dbReference>
<name>A0AAN8Z621_9MAGN</name>
<protein>
    <submittedName>
        <fullName evidence="3">Plant organelle RNA recognition domain</fullName>
    </submittedName>
</protein>
<feature type="region of interest" description="Disordered" evidence="1">
    <location>
        <begin position="1"/>
        <end position="33"/>
    </location>
</feature>
<sequence>MALTTTWKSKRRSEKSSNSKPSFSLDPTKPCQSPYSTLSLAVTASSNSKPALHIFEVYEHPVCRILFLRFTLKAEGADNAVDLIRLEHVRIARQEFGLPEDFKYSVILKYPQFFRLLDANETGINTLRL</sequence>
<accession>A0AAN8Z621</accession>
<dbReference type="GO" id="GO:0003723">
    <property type="term" value="F:RNA binding"/>
    <property type="evidence" value="ECO:0007669"/>
    <property type="project" value="InterPro"/>
</dbReference>
<dbReference type="AlphaFoldDB" id="A0AAN8Z621"/>
<reference evidence="3 4" key="1">
    <citation type="submission" date="2023-12" db="EMBL/GenBank/DDBJ databases">
        <title>A high-quality genome assembly for Dillenia turbinata (Dilleniales).</title>
        <authorList>
            <person name="Chanderbali A."/>
        </authorList>
    </citation>
    <scope>NUCLEOTIDE SEQUENCE [LARGE SCALE GENOMIC DNA]</scope>
    <source>
        <strain evidence="3">LSX21</strain>
        <tissue evidence="3">Leaf</tissue>
    </source>
</reference>
<dbReference type="Proteomes" id="UP001370490">
    <property type="component" value="Unassembled WGS sequence"/>
</dbReference>
<organism evidence="3 4">
    <name type="scientific">Dillenia turbinata</name>
    <dbReference type="NCBI Taxonomy" id="194707"/>
    <lineage>
        <taxon>Eukaryota</taxon>
        <taxon>Viridiplantae</taxon>
        <taxon>Streptophyta</taxon>
        <taxon>Embryophyta</taxon>
        <taxon>Tracheophyta</taxon>
        <taxon>Spermatophyta</taxon>
        <taxon>Magnoliopsida</taxon>
        <taxon>eudicotyledons</taxon>
        <taxon>Gunneridae</taxon>
        <taxon>Pentapetalae</taxon>
        <taxon>Dilleniales</taxon>
        <taxon>Dilleniaceae</taxon>
        <taxon>Dillenia</taxon>
    </lineage>
</organism>
<evidence type="ECO:0000256" key="1">
    <source>
        <dbReference type="SAM" id="MobiDB-lite"/>
    </source>
</evidence>
<gene>
    <name evidence="3" type="ORF">RJ641_008001</name>
</gene>
<comment type="caution">
    <text evidence="3">The sequence shown here is derived from an EMBL/GenBank/DDBJ whole genome shotgun (WGS) entry which is preliminary data.</text>
</comment>
<feature type="domain" description="PORR" evidence="2">
    <location>
        <begin position="84"/>
        <end position="123"/>
    </location>
</feature>
<proteinExistence type="predicted"/>
<evidence type="ECO:0000259" key="2">
    <source>
        <dbReference type="Pfam" id="PF11955"/>
    </source>
</evidence>